<evidence type="ECO:0000256" key="1">
    <source>
        <dbReference type="SAM" id="MobiDB-lite"/>
    </source>
</evidence>
<feature type="compositionally biased region" description="Basic and acidic residues" evidence="1">
    <location>
        <begin position="157"/>
        <end position="186"/>
    </location>
</feature>
<sequence>MKRRTLLTAGAIIVATGVAGCTAMLFEGSRYEETVDRFLVSEDGKKFVVLGKKYHYIFAMPEHLGAVLASPCRKSINASLYGFVAQGSKISGKFSLQLRRADMTDEDWDRAREDGFMKHGSSPLEMEGAPAFARSGRWLCAGQDVVVVCAFVQDSGRRPHHDGGQGRARVRDAHHACDRRRDDDRGSGAVARHRGDARAGRGRCARAMTRSARHASVPVAAALSPKGELPHRSLCGPRSQFGRLTVLPRPGQLFPRSLAQERGLFARPTPEGCVGGTGQAFGGRRNRTGCAPRHPFA</sequence>
<organism evidence="2 3">
    <name type="scientific">Burkholderia puraquae</name>
    <dbReference type="NCBI Taxonomy" id="1904757"/>
    <lineage>
        <taxon>Bacteria</taxon>
        <taxon>Pseudomonadati</taxon>
        <taxon>Pseudomonadota</taxon>
        <taxon>Betaproteobacteria</taxon>
        <taxon>Burkholderiales</taxon>
        <taxon>Burkholderiaceae</taxon>
        <taxon>Burkholderia</taxon>
        <taxon>Burkholderia cepacia complex</taxon>
    </lineage>
</organism>
<reference evidence="2 3" key="1">
    <citation type="submission" date="2020-04" db="EMBL/GenBank/DDBJ databases">
        <authorList>
            <person name="De Canck E."/>
        </authorList>
    </citation>
    <scope>NUCLEOTIDE SEQUENCE [LARGE SCALE GENOMIC DNA]</scope>
    <source>
        <strain evidence="2 3">LMG 29660</strain>
    </source>
</reference>
<dbReference type="EMBL" id="CADIKG010000008">
    <property type="protein sequence ID" value="CAB3759469.1"/>
    <property type="molecule type" value="Genomic_DNA"/>
</dbReference>
<dbReference type="AlphaFoldDB" id="A0A6J5DZ82"/>
<evidence type="ECO:0000313" key="3">
    <source>
        <dbReference type="Proteomes" id="UP000494135"/>
    </source>
</evidence>
<dbReference type="RefSeq" id="WP_244289314.1">
    <property type="nucleotide sequence ID" value="NZ_CADIKG010000008.1"/>
</dbReference>
<gene>
    <name evidence="2" type="ORF">LMG29660_03693</name>
</gene>
<dbReference type="PROSITE" id="PS51257">
    <property type="entry name" value="PROKAR_LIPOPROTEIN"/>
    <property type="match status" value="1"/>
</dbReference>
<name>A0A6J5DZ82_9BURK</name>
<proteinExistence type="predicted"/>
<dbReference type="Proteomes" id="UP000494135">
    <property type="component" value="Unassembled WGS sequence"/>
</dbReference>
<feature type="region of interest" description="Disordered" evidence="1">
    <location>
        <begin position="157"/>
        <end position="202"/>
    </location>
</feature>
<protein>
    <submittedName>
        <fullName evidence="2">Uncharacterized protein</fullName>
    </submittedName>
</protein>
<evidence type="ECO:0000313" key="2">
    <source>
        <dbReference type="EMBL" id="CAB3759469.1"/>
    </source>
</evidence>
<accession>A0A6J5DZ82</accession>
<feature type="region of interest" description="Disordered" evidence="1">
    <location>
        <begin position="276"/>
        <end position="297"/>
    </location>
</feature>